<evidence type="ECO:0000313" key="3">
    <source>
        <dbReference type="EMBL" id="SDM54643.1"/>
    </source>
</evidence>
<dbReference type="EMBL" id="FNGY01000004">
    <property type="protein sequence ID" value="SDM54643.1"/>
    <property type="molecule type" value="Genomic_DNA"/>
</dbReference>
<dbReference type="InterPro" id="IPR046020">
    <property type="entry name" value="DUF5977"/>
</dbReference>
<gene>
    <name evidence="3" type="ORF">SAMN05421820_10452</name>
</gene>
<dbReference type="RefSeq" id="WP_143010425.1">
    <property type="nucleotide sequence ID" value="NZ_FNGY01000004.1"/>
</dbReference>
<evidence type="ECO:0000313" key="4">
    <source>
        <dbReference type="Proteomes" id="UP000183200"/>
    </source>
</evidence>
<organism evidence="3 4">
    <name type="scientific">Pedobacter steynii</name>
    <dbReference type="NCBI Taxonomy" id="430522"/>
    <lineage>
        <taxon>Bacteria</taxon>
        <taxon>Pseudomonadati</taxon>
        <taxon>Bacteroidota</taxon>
        <taxon>Sphingobacteriia</taxon>
        <taxon>Sphingobacteriales</taxon>
        <taxon>Sphingobacteriaceae</taxon>
        <taxon>Pedobacter</taxon>
    </lineage>
</organism>
<keyword evidence="4" id="KW-1185">Reference proteome</keyword>
<accession>A0A1G9U485</accession>
<evidence type="ECO:0000259" key="2">
    <source>
        <dbReference type="Pfam" id="PF19404"/>
    </source>
</evidence>
<feature type="chain" id="PRO_5010281569" description="DUF5977 domain-containing protein" evidence="1">
    <location>
        <begin position="21"/>
        <end position="1197"/>
    </location>
</feature>
<dbReference type="AlphaFoldDB" id="A0A1G9U485"/>
<dbReference type="Pfam" id="PF19404">
    <property type="entry name" value="DUF5977"/>
    <property type="match status" value="1"/>
</dbReference>
<protein>
    <recommendedName>
        <fullName evidence="2">DUF5977 domain-containing protein</fullName>
    </recommendedName>
</protein>
<keyword evidence="1" id="KW-0732">Signal</keyword>
<sequence>MKKSLLLCTALMLFFSITKGQISFPTPNAAELGKYGQVPVDLFNGLPRIAVPIYTVVNKDIQVPIELTYHASGIKTEQHPTWVGLGWNLSCGGSITRIINGAKDELDKADVQRQSGIGFTRQWFGHFYLSKELSGNDWASFSSFEKFYGTHSQDDKGFLDAEPDEFMVNAPGVNASFYFYRDELNNLKIKVKSKDGKQISVEPELYQDLRMNFYNGTSDLYETATNPFYKFVITTEEGRKYIFGGDVDAIDFYSNVRGFLDPVPTAWYLTEISSNPVTKVNFTYKRDGNPIVVNDYVRKLFVYTEGAVNRPCIGCGHNDNLNMILQHPVYLSSIKGSNGLDVQFTMSKSDELKYEINKSYFDALMQGANLHWMDGSMVIEDKNFWAKLDEIKINDKTTVKFDYINNNTERLKLKSLAFSDDRKLDKYSFLYNETKLPAYNSKKADNWGYYNGKLYRDVDFNLMYGYRTADSVLMKAEILTSITYPTGGTTSFEYERHDYSKIATQFPLFELRASNGIAGGLRIRKITSSDGANTNPPIVKEYSYLNENNTSSGILSGIPVYRASGRTHVDYKVSTWISLSYYRESANYQQKYDMESENYINMLGNTNGAHITYSRITEQTQGGGKVVSKYQNHDTYGDLAPEYMFTNIDNTTIIDPFISRALERGLLTSQETYNAAGVPVEIVDYKYNSSPSRYDEFVKSIVRNVIPGVERYPFTRMTALKTYTFYPYLEETTVRNFDTNGNPLTAVKQNFSYYSPENLLWKNLLVNSKGETVTTEYKYPGNMTTADPTGVYTEMYNNYFRSPVVQRKVSFSDGTYELQGTDFYKPFKGVYVPKNIYSSLSSPTPEIRKTFHDYDNSGNLLSYSLSNGPVQSYLWDYKREYPISEVNNASLSDIAYTSFETDSLTGWTIPGLSQIRTPDLTSPTGRFCYKLNNTNGISKTGLNSSIVYTVSYWLKDGGTGAATINAVNALPVTNDVAKGITVKGWTFYKHTVSGTTSIVLTGIQFVDELRLYPSDAQMTTYTYDPFVGMTSKNDVSDQRTYYEYDSFKRLANVRDDKWNIIKNYSYHFRGTEEIPVFENALLSTPFFRNNCGEGTGSRVIYVVPAGTYTGATLKEANDKAIAETNLKGQDYANRNGECFCSGPDKKLINGFCETGRRVNLSSSGSGNSYICTYQYEFSDGTASQVYSEANAQPCAIQ</sequence>
<name>A0A1G9U485_9SPHI</name>
<feature type="signal peptide" evidence="1">
    <location>
        <begin position="1"/>
        <end position="20"/>
    </location>
</feature>
<feature type="domain" description="DUF5977" evidence="2">
    <location>
        <begin position="1077"/>
        <end position="1138"/>
    </location>
</feature>
<reference evidence="4" key="1">
    <citation type="submission" date="2016-10" db="EMBL/GenBank/DDBJ databases">
        <authorList>
            <person name="Varghese N."/>
            <person name="Submissions S."/>
        </authorList>
    </citation>
    <scope>NUCLEOTIDE SEQUENCE [LARGE SCALE GENOMIC DNA]</scope>
    <source>
        <strain evidence="4">DSM 19110</strain>
    </source>
</reference>
<dbReference type="Proteomes" id="UP000183200">
    <property type="component" value="Unassembled WGS sequence"/>
</dbReference>
<proteinExistence type="predicted"/>
<dbReference type="OrthoDB" id="680656at2"/>
<evidence type="ECO:0000256" key="1">
    <source>
        <dbReference type="SAM" id="SignalP"/>
    </source>
</evidence>